<gene>
    <name evidence="2" type="ORF">BpHYR1_053340</name>
</gene>
<evidence type="ECO:0000313" key="2">
    <source>
        <dbReference type="EMBL" id="RNA03285.1"/>
    </source>
</evidence>
<keyword evidence="1" id="KW-0812">Transmembrane</keyword>
<feature type="non-terminal residue" evidence="2">
    <location>
        <position position="1"/>
    </location>
</feature>
<reference evidence="2 3" key="1">
    <citation type="journal article" date="2018" name="Sci. Rep.">
        <title>Genomic signatures of local adaptation to the degree of environmental predictability in rotifers.</title>
        <authorList>
            <person name="Franch-Gras L."/>
            <person name="Hahn C."/>
            <person name="Garcia-Roger E.M."/>
            <person name="Carmona M.J."/>
            <person name="Serra M."/>
            <person name="Gomez A."/>
        </authorList>
    </citation>
    <scope>NUCLEOTIDE SEQUENCE [LARGE SCALE GENOMIC DNA]</scope>
    <source>
        <strain evidence="2">HYR1</strain>
    </source>
</reference>
<dbReference type="AlphaFoldDB" id="A0A3M7PWX0"/>
<evidence type="ECO:0000256" key="1">
    <source>
        <dbReference type="SAM" id="Phobius"/>
    </source>
</evidence>
<name>A0A3M7PWX0_BRAPC</name>
<organism evidence="2 3">
    <name type="scientific">Brachionus plicatilis</name>
    <name type="common">Marine rotifer</name>
    <name type="synonym">Brachionus muelleri</name>
    <dbReference type="NCBI Taxonomy" id="10195"/>
    <lineage>
        <taxon>Eukaryota</taxon>
        <taxon>Metazoa</taxon>
        <taxon>Spiralia</taxon>
        <taxon>Gnathifera</taxon>
        <taxon>Rotifera</taxon>
        <taxon>Eurotatoria</taxon>
        <taxon>Monogononta</taxon>
        <taxon>Pseudotrocha</taxon>
        <taxon>Ploima</taxon>
        <taxon>Brachionidae</taxon>
        <taxon>Brachionus</taxon>
    </lineage>
</organism>
<comment type="caution">
    <text evidence="2">The sequence shown here is derived from an EMBL/GenBank/DDBJ whole genome shotgun (WGS) entry which is preliminary data.</text>
</comment>
<keyword evidence="1" id="KW-0472">Membrane</keyword>
<dbReference type="Proteomes" id="UP000276133">
    <property type="component" value="Unassembled WGS sequence"/>
</dbReference>
<feature type="transmembrane region" description="Helical" evidence="1">
    <location>
        <begin position="54"/>
        <end position="73"/>
    </location>
</feature>
<evidence type="ECO:0000313" key="3">
    <source>
        <dbReference type="Proteomes" id="UP000276133"/>
    </source>
</evidence>
<dbReference type="EMBL" id="REGN01008554">
    <property type="protein sequence ID" value="RNA03285.1"/>
    <property type="molecule type" value="Genomic_DNA"/>
</dbReference>
<sequence length="129" mass="15511">FLSVKFAPSPRTNLFLIKHRPFSYTYLLTWRTGFDFFVKYNHTLMLNTIVTPPVSQLLFFYKFTCILLIRYILKKRVANKSPFFLINTSSIKSLNNSEHFPHWKPRENYPNRLASHMVKRAILLEFEEY</sequence>
<keyword evidence="1" id="KW-1133">Transmembrane helix</keyword>
<keyword evidence="3" id="KW-1185">Reference proteome</keyword>
<protein>
    <submittedName>
        <fullName evidence="2">Uncharacterized protein</fullName>
    </submittedName>
</protein>
<proteinExistence type="predicted"/>
<accession>A0A3M7PWX0</accession>